<sequence>MASHVRAMLNKIFGKPEYRGLFIGLDASGKTTILYRLKLGELVQTIPTIGFNVETIEYNGTMLTLWDVGGCDKIRPLIRHYFLNMQAIIFTVDANDRERIEQAQDELSRILSAEELLGVPILFYLNKSDLPNAIDRTQIIERMQLNSIRNRSWLVQTCSAITGDGLYEGLDWLVKAVKSPSTKSCELLNSDLSTLTATEQPETNQSLQWLSQIDEDSDEDFIDKFQKHQLLSEQFDHRSLLRIIWIYLQLHDRKETIKSVFQHLPAYIDDMNETLTYFWIQIVHYAREATKNPTNDFPGFLLMNPQLLNESEFPLVYYKRETLFGDAAKKSVVLPDVKQLPSRVPSSFTPSSTVSKPINQAEEQPANELDDDEFLRQFETCTLTNWSHKTHVRMAWIYLTRDGRRTGVNKIFDGIKNFIANSDTARKTTFHFTMTYFWIQMIDLAIAQSPKDLTFEEFLRQNPQLMNGGLFLEYYKKETMLNNPTARQEMVLPDIKPLPTLLASKLKK</sequence>
<keyword evidence="4" id="KW-0519">Myristate</keyword>
<evidence type="ECO:0000256" key="10">
    <source>
        <dbReference type="ARBA" id="ARBA00023288"/>
    </source>
</evidence>
<evidence type="ECO:0000256" key="4">
    <source>
        <dbReference type="ARBA" id="ARBA00022707"/>
    </source>
</evidence>
<dbReference type="GO" id="GO:0015031">
    <property type="term" value="P:protein transport"/>
    <property type="evidence" value="ECO:0007669"/>
    <property type="project" value="UniProtKB-KW"/>
</dbReference>
<feature type="binding site" evidence="12">
    <location>
        <position position="31"/>
    </location>
    <ligand>
        <name>Mg(2+)</name>
        <dbReference type="ChEBI" id="CHEBI:18420"/>
    </ligand>
</feature>
<keyword evidence="10" id="KW-0449">Lipoprotein</keyword>
<keyword evidence="9 11" id="KW-0342">GTP-binding</keyword>
<keyword evidence="12" id="KW-0460">Magnesium</keyword>
<evidence type="ECO:0000256" key="1">
    <source>
        <dbReference type="ARBA" id="ARBA00004555"/>
    </source>
</evidence>
<evidence type="ECO:0000256" key="5">
    <source>
        <dbReference type="ARBA" id="ARBA00022741"/>
    </source>
</evidence>
<dbReference type="InterPro" id="IPR024156">
    <property type="entry name" value="Small_GTPase_ARF"/>
</dbReference>
<evidence type="ECO:0000256" key="12">
    <source>
        <dbReference type="PIRSR" id="PIRSR606689-2"/>
    </source>
</evidence>
<feature type="binding site" evidence="11">
    <location>
        <begin position="24"/>
        <end position="31"/>
    </location>
    <ligand>
        <name>GTP</name>
        <dbReference type="ChEBI" id="CHEBI:37565"/>
    </ligand>
</feature>
<feature type="binding site" evidence="11">
    <location>
        <begin position="126"/>
        <end position="129"/>
    </location>
    <ligand>
        <name>GTP</name>
        <dbReference type="ChEBI" id="CHEBI:37565"/>
    </ligand>
</feature>
<keyword evidence="7" id="KW-0653">Protein transport</keyword>
<gene>
    <name evidence="13" type="ORF">EDS130_LOCUS16213</name>
</gene>
<dbReference type="OrthoDB" id="427186at2759"/>
<comment type="subcellular location">
    <subcellularLocation>
        <location evidence="1">Golgi apparatus</location>
    </subcellularLocation>
</comment>
<name>A0A814IRH9_ADIRI</name>
<evidence type="ECO:0000256" key="3">
    <source>
        <dbReference type="ARBA" id="ARBA00022448"/>
    </source>
</evidence>
<evidence type="ECO:0000256" key="8">
    <source>
        <dbReference type="ARBA" id="ARBA00023034"/>
    </source>
</evidence>
<dbReference type="FunFam" id="3.40.50.300:FF:003500">
    <property type="entry name" value="ADP-ribosylation factor 1"/>
    <property type="match status" value="1"/>
</dbReference>
<dbReference type="SMART" id="SM00177">
    <property type="entry name" value="ARF"/>
    <property type="match status" value="1"/>
</dbReference>
<dbReference type="CDD" id="cd00878">
    <property type="entry name" value="Arf_Arl"/>
    <property type="match status" value="1"/>
</dbReference>
<keyword evidence="8" id="KW-0333">Golgi apparatus</keyword>
<protein>
    <recommendedName>
        <fullName evidence="15">ADP-ribosylation factor</fullName>
    </recommendedName>
</protein>
<keyword evidence="6" id="KW-0931">ER-Golgi transport</keyword>
<dbReference type="Proteomes" id="UP000663852">
    <property type="component" value="Unassembled WGS sequence"/>
</dbReference>
<evidence type="ECO:0000256" key="2">
    <source>
        <dbReference type="ARBA" id="ARBA00010290"/>
    </source>
</evidence>
<dbReference type="SMART" id="SM00178">
    <property type="entry name" value="SAR"/>
    <property type="match status" value="1"/>
</dbReference>
<dbReference type="PROSITE" id="PS51417">
    <property type="entry name" value="ARF"/>
    <property type="match status" value="1"/>
</dbReference>
<dbReference type="GO" id="GO:0046872">
    <property type="term" value="F:metal ion binding"/>
    <property type="evidence" value="ECO:0007669"/>
    <property type="project" value="UniProtKB-KW"/>
</dbReference>
<dbReference type="Pfam" id="PF00025">
    <property type="entry name" value="Arf"/>
    <property type="match status" value="1"/>
</dbReference>
<keyword evidence="12" id="KW-0479">Metal-binding</keyword>
<evidence type="ECO:0000256" key="6">
    <source>
        <dbReference type="ARBA" id="ARBA00022892"/>
    </source>
</evidence>
<dbReference type="InterPro" id="IPR027417">
    <property type="entry name" value="P-loop_NTPase"/>
</dbReference>
<feature type="binding site" evidence="12">
    <location>
        <position position="48"/>
    </location>
    <ligand>
        <name>Mg(2+)</name>
        <dbReference type="ChEBI" id="CHEBI:18420"/>
    </ligand>
</feature>
<dbReference type="Gene3D" id="3.40.50.300">
    <property type="entry name" value="P-loop containing nucleotide triphosphate hydrolases"/>
    <property type="match status" value="1"/>
</dbReference>
<keyword evidence="3" id="KW-0813">Transport</keyword>
<dbReference type="AlphaFoldDB" id="A0A814IRH9"/>
<dbReference type="GO" id="GO:0005794">
    <property type="term" value="C:Golgi apparatus"/>
    <property type="evidence" value="ECO:0007669"/>
    <property type="project" value="UniProtKB-SubCell"/>
</dbReference>
<comment type="caution">
    <text evidence="13">The sequence shown here is derived from an EMBL/GenBank/DDBJ whole genome shotgun (WGS) entry which is preliminary data.</text>
</comment>
<dbReference type="GO" id="GO:0016192">
    <property type="term" value="P:vesicle-mediated transport"/>
    <property type="evidence" value="ECO:0007669"/>
    <property type="project" value="UniProtKB-KW"/>
</dbReference>
<dbReference type="EMBL" id="CAJNOJ010000070">
    <property type="protein sequence ID" value="CAF1027210.1"/>
    <property type="molecule type" value="Genomic_DNA"/>
</dbReference>
<feature type="binding site" evidence="11">
    <location>
        <position position="70"/>
    </location>
    <ligand>
        <name>GTP</name>
        <dbReference type="ChEBI" id="CHEBI:37565"/>
    </ligand>
</feature>
<evidence type="ECO:0000313" key="14">
    <source>
        <dbReference type="Proteomes" id="UP000663852"/>
    </source>
</evidence>
<accession>A0A814IRH9</accession>
<organism evidence="13 14">
    <name type="scientific">Adineta ricciae</name>
    <name type="common">Rotifer</name>
    <dbReference type="NCBI Taxonomy" id="249248"/>
    <lineage>
        <taxon>Eukaryota</taxon>
        <taxon>Metazoa</taxon>
        <taxon>Spiralia</taxon>
        <taxon>Gnathifera</taxon>
        <taxon>Rotifera</taxon>
        <taxon>Eurotatoria</taxon>
        <taxon>Bdelloidea</taxon>
        <taxon>Adinetida</taxon>
        <taxon>Adinetidae</taxon>
        <taxon>Adineta</taxon>
    </lineage>
</organism>
<dbReference type="SMART" id="SM00175">
    <property type="entry name" value="RAB"/>
    <property type="match status" value="1"/>
</dbReference>
<reference evidence="13" key="1">
    <citation type="submission" date="2021-02" db="EMBL/GenBank/DDBJ databases">
        <authorList>
            <person name="Nowell W R."/>
        </authorList>
    </citation>
    <scope>NUCLEOTIDE SEQUENCE</scope>
</reference>
<evidence type="ECO:0008006" key="15">
    <source>
        <dbReference type="Google" id="ProtNLM"/>
    </source>
</evidence>
<dbReference type="GO" id="GO:0003924">
    <property type="term" value="F:GTPase activity"/>
    <property type="evidence" value="ECO:0007669"/>
    <property type="project" value="InterPro"/>
</dbReference>
<dbReference type="InterPro" id="IPR006689">
    <property type="entry name" value="Small_GTPase_ARF/SAR"/>
</dbReference>
<evidence type="ECO:0000313" key="13">
    <source>
        <dbReference type="EMBL" id="CAF1027210.1"/>
    </source>
</evidence>
<keyword evidence="5 11" id="KW-0547">Nucleotide-binding</keyword>
<dbReference type="PANTHER" id="PTHR11711">
    <property type="entry name" value="ADP RIBOSYLATION FACTOR-RELATED"/>
    <property type="match status" value="1"/>
</dbReference>
<dbReference type="InterPro" id="IPR005225">
    <property type="entry name" value="Small_GTP-bd"/>
</dbReference>
<dbReference type="SUPFAM" id="SSF52540">
    <property type="entry name" value="P-loop containing nucleoside triphosphate hydrolases"/>
    <property type="match status" value="1"/>
</dbReference>
<evidence type="ECO:0000256" key="11">
    <source>
        <dbReference type="PIRSR" id="PIRSR606689-1"/>
    </source>
</evidence>
<dbReference type="GO" id="GO:0005525">
    <property type="term" value="F:GTP binding"/>
    <property type="evidence" value="ECO:0007669"/>
    <property type="project" value="UniProtKB-KW"/>
</dbReference>
<comment type="similarity">
    <text evidence="2">Belongs to the small GTPase superfamily. Arf family.</text>
</comment>
<evidence type="ECO:0000256" key="9">
    <source>
        <dbReference type="ARBA" id="ARBA00023134"/>
    </source>
</evidence>
<proteinExistence type="inferred from homology"/>
<evidence type="ECO:0000256" key="7">
    <source>
        <dbReference type="ARBA" id="ARBA00022927"/>
    </source>
</evidence>
<dbReference type="NCBIfam" id="TIGR00231">
    <property type="entry name" value="small_GTP"/>
    <property type="match status" value="1"/>
</dbReference>
<dbReference type="PRINTS" id="PR00328">
    <property type="entry name" value="SAR1GTPBP"/>
</dbReference>